<organism evidence="1 2">
    <name type="scientific">Pluteus cervinus</name>
    <dbReference type="NCBI Taxonomy" id="181527"/>
    <lineage>
        <taxon>Eukaryota</taxon>
        <taxon>Fungi</taxon>
        <taxon>Dikarya</taxon>
        <taxon>Basidiomycota</taxon>
        <taxon>Agaricomycotina</taxon>
        <taxon>Agaricomycetes</taxon>
        <taxon>Agaricomycetidae</taxon>
        <taxon>Agaricales</taxon>
        <taxon>Pluteineae</taxon>
        <taxon>Pluteaceae</taxon>
        <taxon>Pluteus</taxon>
    </lineage>
</organism>
<name>A0ACD3AT04_9AGAR</name>
<dbReference type="EMBL" id="ML208340">
    <property type="protein sequence ID" value="TFK68950.1"/>
    <property type="molecule type" value="Genomic_DNA"/>
</dbReference>
<accession>A0ACD3AT04</accession>
<evidence type="ECO:0000313" key="1">
    <source>
        <dbReference type="EMBL" id="TFK68950.1"/>
    </source>
</evidence>
<reference evidence="1 2" key="1">
    <citation type="journal article" date="2019" name="Nat. Ecol. Evol.">
        <title>Megaphylogeny resolves global patterns of mushroom evolution.</title>
        <authorList>
            <person name="Varga T."/>
            <person name="Krizsan K."/>
            <person name="Foldi C."/>
            <person name="Dima B."/>
            <person name="Sanchez-Garcia M."/>
            <person name="Sanchez-Ramirez S."/>
            <person name="Szollosi G.J."/>
            <person name="Szarkandi J.G."/>
            <person name="Papp V."/>
            <person name="Albert L."/>
            <person name="Andreopoulos W."/>
            <person name="Angelini C."/>
            <person name="Antonin V."/>
            <person name="Barry K.W."/>
            <person name="Bougher N.L."/>
            <person name="Buchanan P."/>
            <person name="Buyck B."/>
            <person name="Bense V."/>
            <person name="Catcheside P."/>
            <person name="Chovatia M."/>
            <person name="Cooper J."/>
            <person name="Damon W."/>
            <person name="Desjardin D."/>
            <person name="Finy P."/>
            <person name="Geml J."/>
            <person name="Haridas S."/>
            <person name="Hughes K."/>
            <person name="Justo A."/>
            <person name="Karasinski D."/>
            <person name="Kautmanova I."/>
            <person name="Kiss B."/>
            <person name="Kocsube S."/>
            <person name="Kotiranta H."/>
            <person name="LaButti K.M."/>
            <person name="Lechner B.E."/>
            <person name="Liimatainen K."/>
            <person name="Lipzen A."/>
            <person name="Lukacs Z."/>
            <person name="Mihaltcheva S."/>
            <person name="Morgado L.N."/>
            <person name="Niskanen T."/>
            <person name="Noordeloos M.E."/>
            <person name="Ohm R.A."/>
            <person name="Ortiz-Santana B."/>
            <person name="Ovrebo C."/>
            <person name="Racz N."/>
            <person name="Riley R."/>
            <person name="Savchenko A."/>
            <person name="Shiryaev A."/>
            <person name="Soop K."/>
            <person name="Spirin V."/>
            <person name="Szebenyi C."/>
            <person name="Tomsovsky M."/>
            <person name="Tulloss R.E."/>
            <person name="Uehling J."/>
            <person name="Grigoriev I.V."/>
            <person name="Vagvolgyi C."/>
            <person name="Papp T."/>
            <person name="Martin F.M."/>
            <person name="Miettinen O."/>
            <person name="Hibbett D.S."/>
            <person name="Nagy L.G."/>
        </authorList>
    </citation>
    <scope>NUCLEOTIDE SEQUENCE [LARGE SCALE GENOMIC DNA]</scope>
    <source>
        <strain evidence="1 2">NL-1719</strain>
    </source>
</reference>
<keyword evidence="2" id="KW-1185">Reference proteome</keyword>
<evidence type="ECO:0000313" key="2">
    <source>
        <dbReference type="Proteomes" id="UP000308600"/>
    </source>
</evidence>
<gene>
    <name evidence="1" type="ORF">BDN72DRAFT_959887</name>
</gene>
<proteinExistence type="predicted"/>
<dbReference type="Proteomes" id="UP000308600">
    <property type="component" value="Unassembled WGS sequence"/>
</dbReference>
<protein>
    <submittedName>
        <fullName evidence="1">Uncharacterized protein</fullName>
    </submittedName>
</protein>
<sequence length="653" mass="73092">MGGLLDLLDIEVPPGAEGQLQDLIIGAQKGSIEELSILARIHGSLPDPLTGEIHLIFLNHLNSSDVPTKPKSNTTGLEEKRAFWSLWALAALDSILSKSESTRNSDPCGTELVKAWPGVFKWSAYFYTFRVQDSGDHSAAALRQRSIVREVLICAWCALFRSKSAKGAMFRTRGIGDIAARLWFWEFEADAEVTRITRFSDGVSTMPCLQDLIGSRGNQAAFDSLISAAGGDIGRVMQTTCHRLKKIVKAPRFTGEPVYGFLTFMFMAQLCLSKPEAHQALLSHGAIPVCIEFLFWIAFVVNEESYTTEERDLFVDLMKVPFALIGRSIETTTGLPWVLEAINSGLLAAFVECSPLYDDLPDDEYATVSSVITTTIPKYLVYSCAVQAMDKAFLKLKKTAQFRSLQKTRAWEGFYNLAVLTSWRVGVAGQFKQMQKEITTCDSPKCYKSDARNKFRKCAKCGWALYCSKECQTVHWKEFGHKKVCREPGGAYNGSQEDGNITIRDWEYIQSLNICETRYNLPYLKRLASTEYPGVPLDKLSIVIDYTTVPTSYHVTLRSRWMKEGSKAMTCGDHCIHEAVEKPGTNILGLVPHSIAGPRIYHTPTPFEDRIWDLDQVLTMMDGTQARLDPTGNKIIDWMSEAAEERTKLYCGI</sequence>